<protein>
    <submittedName>
        <fullName evidence="1">Uncharacterized protein</fullName>
    </submittedName>
</protein>
<dbReference type="HOGENOM" id="CLU_871187_0_0_0"/>
<sequence>MHARDQVQLAALLATHAPIQIRTMNQISPKGLEQYWTHSKSRLDRWGRLLKDHSESVKEAPTAQLPGHWETIRPILEEILISDVLTRVWTSLCIAFDRIHRGETAEATVRSVFIGHLEARNRALNLMVYGRGLDADLAVKLNRLRRRTERWTDMLLGYVSVATDVKNMGFDNERVQEFSRDIREQARDGSHSAGWPLLLSSALDAFRSSTIDTPAHPHLNQRITAAIMSCFGPEIFDSTGVIRPLWELRISNYADDTQTMVEQLLSLESPDAAVPIELGTSPNEPHPRF</sequence>
<dbReference type="eggNOG" id="ENOG5032TMB">
    <property type="taxonomic scope" value="Bacteria"/>
</dbReference>
<dbReference type="EMBL" id="AANZ01000001">
    <property type="protein sequence ID" value="EAQ82458.1"/>
    <property type="molecule type" value="Genomic_DNA"/>
</dbReference>
<gene>
    <name evidence="1" type="ORF">DSM3645_08672</name>
</gene>
<reference evidence="1 2" key="1">
    <citation type="submission" date="2006-02" db="EMBL/GenBank/DDBJ databases">
        <authorList>
            <person name="Amann R."/>
            <person name="Ferriera S."/>
            <person name="Johnson J."/>
            <person name="Kravitz S."/>
            <person name="Halpern A."/>
            <person name="Remington K."/>
            <person name="Beeson K."/>
            <person name="Tran B."/>
            <person name="Rogers Y.-H."/>
            <person name="Friedman R."/>
            <person name="Venter J.C."/>
        </authorList>
    </citation>
    <scope>NUCLEOTIDE SEQUENCE [LARGE SCALE GENOMIC DNA]</scope>
    <source>
        <strain evidence="1 2">DSM 3645</strain>
    </source>
</reference>
<dbReference type="STRING" id="314230.DSM3645_08672"/>
<proteinExistence type="predicted"/>
<dbReference type="Proteomes" id="UP000004358">
    <property type="component" value="Unassembled WGS sequence"/>
</dbReference>
<evidence type="ECO:0000313" key="2">
    <source>
        <dbReference type="Proteomes" id="UP000004358"/>
    </source>
</evidence>
<accession>A3ZL25</accession>
<dbReference type="RefSeq" id="WP_002655328.1">
    <property type="nucleotide sequence ID" value="NZ_CH672377.1"/>
</dbReference>
<organism evidence="1 2">
    <name type="scientific">Blastopirellula marina DSM 3645</name>
    <dbReference type="NCBI Taxonomy" id="314230"/>
    <lineage>
        <taxon>Bacteria</taxon>
        <taxon>Pseudomonadati</taxon>
        <taxon>Planctomycetota</taxon>
        <taxon>Planctomycetia</taxon>
        <taxon>Pirellulales</taxon>
        <taxon>Pirellulaceae</taxon>
        <taxon>Blastopirellula</taxon>
    </lineage>
</organism>
<dbReference type="AlphaFoldDB" id="A3ZL25"/>
<comment type="caution">
    <text evidence="1">The sequence shown here is derived from an EMBL/GenBank/DDBJ whole genome shotgun (WGS) entry which is preliminary data.</text>
</comment>
<evidence type="ECO:0000313" key="1">
    <source>
        <dbReference type="EMBL" id="EAQ82458.1"/>
    </source>
</evidence>
<dbReference type="OrthoDB" id="290892at2"/>
<name>A3ZL25_9BACT</name>